<accession>A0A5C4JK04</accession>
<dbReference type="EMBL" id="VCKW01000001">
    <property type="protein sequence ID" value="TMR07419.1"/>
    <property type="molecule type" value="Genomic_DNA"/>
</dbReference>
<dbReference type="Proteomes" id="UP000309174">
    <property type="component" value="Unassembled WGS sequence"/>
</dbReference>
<evidence type="ECO:0000313" key="1">
    <source>
        <dbReference type="EMBL" id="TMR07419.1"/>
    </source>
</evidence>
<name>A0A5C4JK04_9ACTN</name>
<comment type="caution">
    <text evidence="1">The sequence shown here is derived from an EMBL/GenBank/DDBJ whole genome shotgun (WGS) entry which is preliminary data.</text>
</comment>
<proteinExistence type="predicted"/>
<dbReference type="AlphaFoldDB" id="A0A5C4JK04"/>
<gene>
    <name evidence="1" type="ORF">ETD83_00055</name>
</gene>
<organism evidence="1 2">
    <name type="scientific">Actinomadura soli</name>
    <dbReference type="NCBI Taxonomy" id="2508997"/>
    <lineage>
        <taxon>Bacteria</taxon>
        <taxon>Bacillati</taxon>
        <taxon>Actinomycetota</taxon>
        <taxon>Actinomycetes</taxon>
        <taxon>Streptosporangiales</taxon>
        <taxon>Thermomonosporaceae</taxon>
        <taxon>Actinomadura</taxon>
    </lineage>
</organism>
<keyword evidence="2" id="KW-1185">Reference proteome</keyword>
<reference evidence="1 2" key="1">
    <citation type="submission" date="2019-05" db="EMBL/GenBank/DDBJ databases">
        <title>Draft genome sequence of Actinomadura sp. 14C53.</title>
        <authorList>
            <person name="Saricaoglu S."/>
            <person name="Isik K."/>
        </authorList>
    </citation>
    <scope>NUCLEOTIDE SEQUENCE [LARGE SCALE GENOMIC DNA]</scope>
    <source>
        <strain evidence="1 2">14C53</strain>
    </source>
</reference>
<dbReference type="RefSeq" id="WP_138642916.1">
    <property type="nucleotide sequence ID" value="NZ_VCKW01000001.1"/>
</dbReference>
<sequence length="273" mass="29809">MLFLGATPTCLTAAGRYRAWKALGAPLPPEPSLATIALALADLNTRVSPWRALVRDHLRECVRTAVIDVLRGEAFTRAEPGPSDELSDAALSRLAGQRVREISRQADPEMARTHPLLLTLHRFAEPGTDPLVWLAANAAQQAVEIAFKATIAACARACDPGDIQALRTITAAERRLQPAPYNKIQLAEIVLGRAGWQVCTTARTRWLGISQIADDLGTDYLVTGTSADETKRWRTTIRRVRQTCRPPVPEAATAIVLTINPMEPDESVIRVNL</sequence>
<evidence type="ECO:0000313" key="2">
    <source>
        <dbReference type="Proteomes" id="UP000309174"/>
    </source>
</evidence>
<protein>
    <submittedName>
        <fullName evidence="1">Uncharacterized protein</fullName>
    </submittedName>
</protein>